<gene>
    <name evidence="2" type="ORF">Gferi_03500</name>
</gene>
<dbReference type="RefSeq" id="WP_069974299.1">
    <property type="nucleotide sequence ID" value="NZ_CP017269.1"/>
</dbReference>
<dbReference type="InterPro" id="IPR049222">
    <property type="entry name" value="DUF6870"/>
</dbReference>
<name>A0A1D8GCU8_9FIRM</name>
<evidence type="ECO:0000313" key="2">
    <source>
        <dbReference type="EMBL" id="AOT68724.1"/>
    </source>
</evidence>
<protein>
    <recommendedName>
        <fullName evidence="1">DUF6870 domain-containing protein</fullName>
    </recommendedName>
</protein>
<dbReference type="STRING" id="1424294.Gferi_03500"/>
<keyword evidence="3" id="KW-1185">Reference proteome</keyword>
<proteinExistence type="predicted"/>
<dbReference type="KEGG" id="gfe:Gferi_03500"/>
<feature type="domain" description="DUF6870" evidence="1">
    <location>
        <begin position="7"/>
        <end position="65"/>
    </location>
</feature>
<organism evidence="2 3">
    <name type="scientific">Geosporobacter ferrireducens</name>
    <dbReference type="NCBI Taxonomy" id="1424294"/>
    <lineage>
        <taxon>Bacteria</taxon>
        <taxon>Bacillati</taxon>
        <taxon>Bacillota</taxon>
        <taxon>Clostridia</taxon>
        <taxon>Peptostreptococcales</taxon>
        <taxon>Thermotaleaceae</taxon>
        <taxon>Geosporobacter</taxon>
    </lineage>
</organism>
<accession>A0A1D8GCU8</accession>
<reference evidence="2 3" key="1">
    <citation type="submission" date="2016-09" db="EMBL/GenBank/DDBJ databases">
        <title>Genomic analysis reveals versatility of anaerobic energy metabolism of Geosporobacter ferrireducens IRF9 of phylum Firmicutes.</title>
        <authorList>
            <person name="Kim S.-J."/>
        </authorList>
    </citation>
    <scope>NUCLEOTIDE SEQUENCE [LARGE SCALE GENOMIC DNA]</scope>
    <source>
        <strain evidence="2 3">IRF9</strain>
    </source>
</reference>
<dbReference type="AlphaFoldDB" id="A0A1D8GCU8"/>
<evidence type="ECO:0000313" key="3">
    <source>
        <dbReference type="Proteomes" id="UP000095743"/>
    </source>
</evidence>
<dbReference type="OrthoDB" id="9797040at2"/>
<evidence type="ECO:0000259" key="1">
    <source>
        <dbReference type="Pfam" id="PF21757"/>
    </source>
</evidence>
<dbReference type="Proteomes" id="UP000095743">
    <property type="component" value="Chromosome"/>
</dbReference>
<sequence>MNSGACNELVDIRDISVDKNLSKEERIAEYVRQIKDPYNFKCGNFTVRARFADNGVTLEDCLQRLLTE</sequence>
<dbReference type="EMBL" id="CP017269">
    <property type="protein sequence ID" value="AOT68724.1"/>
    <property type="molecule type" value="Genomic_DNA"/>
</dbReference>
<dbReference type="Pfam" id="PF21757">
    <property type="entry name" value="DUF6870"/>
    <property type="match status" value="1"/>
</dbReference>